<dbReference type="Gene3D" id="1.10.10.2120">
    <property type="match status" value="1"/>
</dbReference>
<dbReference type="NCBIfam" id="NF040521">
    <property type="entry name" value="C45_proenzyme"/>
    <property type="match status" value="1"/>
</dbReference>
<dbReference type="PANTHER" id="PTHR34180">
    <property type="entry name" value="PEPTIDASE C45"/>
    <property type="match status" value="1"/>
</dbReference>
<dbReference type="EMBL" id="CP001720">
    <property type="protein sequence ID" value="ACV63424.1"/>
    <property type="molecule type" value="Genomic_DNA"/>
</dbReference>
<feature type="domain" description="Peptidase C45 hydrolase" evidence="1">
    <location>
        <begin position="200"/>
        <end position="345"/>
    </location>
</feature>
<dbReference type="InterPro" id="IPR047794">
    <property type="entry name" value="C45_proenzyme-like"/>
</dbReference>
<dbReference type="OrthoDB" id="8109453at2"/>
<dbReference type="InterPro" id="IPR047801">
    <property type="entry name" value="Peptidase_C45"/>
</dbReference>
<dbReference type="HOGENOM" id="CLU_037787_0_1_9"/>
<reference evidence="2 3" key="1">
    <citation type="journal article" date="2009" name="Stand. Genomic Sci.">
        <title>Complete genome sequence of Desulfotomaculum acetoxidans type strain (5575).</title>
        <authorList>
            <person name="Spring S."/>
            <person name="Lapidus A."/>
            <person name="Schroder M."/>
            <person name="Gleim D."/>
            <person name="Sims D."/>
            <person name="Meincke L."/>
            <person name="Glavina Del Rio T."/>
            <person name="Tice H."/>
            <person name="Copeland A."/>
            <person name="Cheng J.F."/>
            <person name="Lucas S."/>
            <person name="Chen F."/>
            <person name="Nolan M."/>
            <person name="Bruce D."/>
            <person name="Goodwin L."/>
            <person name="Pitluck S."/>
            <person name="Ivanova N."/>
            <person name="Mavromatis K."/>
            <person name="Mikhailova N."/>
            <person name="Pati A."/>
            <person name="Chen A."/>
            <person name="Palaniappan K."/>
            <person name="Land M."/>
            <person name="Hauser L."/>
            <person name="Chang Y.J."/>
            <person name="Jeffries C.D."/>
            <person name="Chain P."/>
            <person name="Saunders E."/>
            <person name="Brettin T."/>
            <person name="Detter J.C."/>
            <person name="Goker M."/>
            <person name="Bristow J."/>
            <person name="Eisen J.A."/>
            <person name="Markowitz V."/>
            <person name="Hugenholtz P."/>
            <person name="Kyrpides N.C."/>
            <person name="Klenk H.P."/>
            <person name="Han C."/>
        </authorList>
    </citation>
    <scope>NUCLEOTIDE SEQUENCE [LARGE SCALE GENOMIC DNA]</scope>
    <source>
        <strain evidence="3">ATCC 49208 / DSM 771 / VKM B-1644</strain>
    </source>
</reference>
<protein>
    <submittedName>
        <fullName evidence="2">Peptidase C45 acyl-coenzyme A:6-aminopenicillanic acid acyl-transferase</fullName>
    </submittedName>
</protein>
<evidence type="ECO:0000313" key="3">
    <source>
        <dbReference type="Proteomes" id="UP000002217"/>
    </source>
</evidence>
<evidence type="ECO:0000259" key="1">
    <source>
        <dbReference type="Pfam" id="PF03417"/>
    </source>
</evidence>
<dbReference type="PANTHER" id="PTHR34180:SF1">
    <property type="entry name" value="BETA-ALANYL-DOPAMINE_CARCININE HYDROLASE"/>
    <property type="match status" value="1"/>
</dbReference>
<keyword evidence="3" id="KW-1185">Reference proteome</keyword>
<accession>C8W128</accession>
<dbReference type="Gene3D" id="3.60.60.10">
    <property type="entry name" value="Penicillin V Acylase, Chain A"/>
    <property type="match status" value="1"/>
</dbReference>
<evidence type="ECO:0000313" key="2">
    <source>
        <dbReference type="EMBL" id="ACV63424.1"/>
    </source>
</evidence>
<dbReference type="GO" id="GO:0016740">
    <property type="term" value="F:transferase activity"/>
    <property type="evidence" value="ECO:0007669"/>
    <property type="project" value="UniProtKB-KW"/>
</dbReference>
<keyword evidence="2" id="KW-0808">Transferase</keyword>
<dbReference type="AlphaFoldDB" id="C8W128"/>
<dbReference type="RefSeq" id="WP_015758118.1">
    <property type="nucleotide sequence ID" value="NC_013216.1"/>
</dbReference>
<dbReference type="STRING" id="485916.Dtox_2635"/>
<dbReference type="eggNOG" id="COG4927">
    <property type="taxonomic scope" value="Bacteria"/>
</dbReference>
<dbReference type="Proteomes" id="UP000002217">
    <property type="component" value="Chromosome"/>
</dbReference>
<dbReference type="KEGG" id="dae:Dtox_2635"/>
<dbReference type="Pfam" id="PF03417">
    <property type="entry name" value="AAT"/>
    <property type="match status" value="1"/>
</dbReference>
<organism evidence="2 3">
    <name type="scientific">Desulfofarcimen acetoxidans (strain ATCC 49208 / DSM 771 / KCTC 5769 / VKM B-1644 / 5575)</name>
    <name type="common">Desulfotomaculum acetoxidans</name>
    <dbReference type="NCBI Taxonomy" id="485916"/>
    <lineage>
        <taxon>Bacteria</taxon>
        <taxon>Bacillati</taxon>
        <taxon>Bacillota</taxon>
        <taxon>Clostridia</taxon>
        <taxon>Eubacteriales</taxon>
        <taxon>Peptococcaceae</taxon>
        <taxon>Desulfofarcimen</taxon>
    </lineage>
</organism>
<name>C8W128_DESAS</name>
<dbReference type="InterPro" id="IPR005079">
    <property type="entry name" value="Peptidase_C45_hydrolase"/>
</dbReference>
<proteinExistence type="predicted"/>
<gene>
    <name evidence="2" type="ordered locus">Dtox_2635</name>
</gene>
<sequence>MKEAKKYNVVECKGTPYEIGLQCGESCKENILKAMDLTFGGLSFMNNTTIDSIISNSMKFLSNVKNFDPDLIDLLKGQADGAGVSFEEVFALKCGFDLGAYYNKISGLCTSFAVTGKATKDGKTILGQNIDWLSGSPMDLLKIVHPDGVEQLSLVLWGIVEYSLSSNGFGMCANGTWATVENYLFNIPIGCYLPKAMRQKTLEGAMKILRTSARGLGYYHLASVTREMVGIESIQDDYQVLLPQKDMLVHSNHYLTDRFKKVDMVNAFVPDSLARVETIKELINEYYGQITPETLMNILANHDNYPYSICRHVDKTKPPQFHSKTLASFIMIPEDAVMLIAYGNPCNYEYLEYKL</sequence>